<dbReference type="OrthoDB" id="5152408at2759"/>
<dbReference type="EMBL" id="JAGIXG020000079">
    <property type="protein sequence ID" value="KAI6778174.1"/>
    <property type="molecule type" value="Genomic_DNA"/>
</dbReference>
<dbReference type="GeneID" id="75829218"/>
<gene>
    <name evidence="2" type="ORF">J7T54_002709</name>
</gene>
<feature type="region of interest" description="Disordered" evidence="1">
    <location>
        <begin position="26"/>
        <end position="75"/>
    </location>
</feature>
<feature type="compositionally biased region" description="Basic and acidic residues" evidence="1">
    <location>
        <begin position="42"/>
        <end position="69"/>
    </location>
</feature>
<dbReference type="Proteomes" id="UP001055219">
    <property type="component" value="Unassembled WGS sequence"/>
</dbReference>
<organism evidence="2 3">
    <name type="scientific">Emericellopsis cladophorae</name>
    <dbReference type="NCBI Taxonomy" id="2686198"/>
    <lineage>
        <taxon>Eukaryota</taxon>
        <taxon>Fungi</taxon>
        <taxon>Dikarya</taxon>
        <taxon>Ascomycota</taxon>
        <taxon>Pezizomycotina</taxon>
        <taxon>Sordariomycetes</taxon>
        <taxon>Hypocreomycetidae</taxon>
        <taxon>Hypocreales</taxon>
        <taxon>Bionectriaceae</taxon>
        <taxon>Emericellopsis</taxon>
    </lineage>
</organism>
<keyword evidence="3" id="KW-1185">Reference proteome</keyword>
<reference evidence="2" key="2">
    <citation type="submission" date="2022-07" db="EMBL/GenBank/DDBJ databases">
        <authorList>
            <person name="Goncalves M.F.M."/>
            <person name="Hilario S."/>
            <person name="Van De Peer Y."/>
            <person name="Esteves A.C."/>
            <person name="Alves A."/>
        </authorList>
    </citation>
    <scope>NUCLEOTIDE SEQUENCE</scope>
    <source>
        <strain evidence="2">MUM 19.33</strain>
    </source>
</reference>
<evidence type="ECO:0000313" key="2">
    <source>
        <dbReference type="EMBL" id="KAI6778174.1"/>
    </source>
</evidence>
<evidence type="ECO:0000313" key="3">
    <source>
        <dbReference type="Proteomes" id="UP001055219"/>
    </source>
</evidence>
<evidence type="ECO:0000256" key="1">
    <source>
        <dbReference type="SAM" id="MobiDB-lite"/>
    </source>
</evidence>
<sequence length="173" mass="17911">MENLKADSNKVDPETEKKVVDEAQAAKDAQAEADNLKTQAAEAKDDAGRDALLDKARQREEDARGHSQEATRIASGAWQGTIGGVGVGTGLGTGTGAVVGTLVGTIASIPFAGLGALVGLPVGMIHGPFVEGGQDGDREKPPSEDEQHRAVIRALDQSQGDWEGLKSAGDRDE</sequence>
<accession>A0A9Q0BBL1</accession>
<protein>
    <submittedName>
        <fullName evidence="2">Uncharacterized protein</fullName>
    </submittedName>
</protein>
<reference evidence="2" key="1">
    <citation type="journal article" date="2021" name="J Fungi (Basel)">
        <title>Genomic and Metabolomic Analyses of the Marine Fungus Emericellopsis cladophorae: Insights into Saltwater Adaptability Mechanisms and Its Biosynthetic Potential.</title>
        <authorList>
            <person name="Goncalves M.F.M."/>
            <person name="Hilario S."/>
            <person name="Van de Peer Y."/>
            <person name="Esteves A.C."/>
            <person name="Alves A."/>
        </authorList>
    </citation>
    <scope>NUCLEOTIDE SEQUENCE</scope>
    <source>
        <strain evidence="2">MUM 19.33</strain>
    </source>
</reference>
<feature type="region of interest" description="Disordered" evidence="1">
    <location>
        <begin position="154"/>
        <end position="173"/>
    </location>
</feature>
<comment type="caution">
    <text evidence="2">The sequence shown here is derived from an EMBL/GenBank/DDBJ whole genome shotgun (WGS) entry which is preliminary data.</text>
</comment>
<dbReference type="AlphaFoldDB" id="A0A9Q0BBL1"/>
<name>A0A9Q0BBL1_9HYPO</name>
<dbReference type="RefSeq" id="XP_051359030.1">
    <property type="nucleotide sequence ID" value="XM_051510025.1"/>
</dbReference>
<proteinExistence type="predicted"/>